<keyword evidence="2" id="KW-0732">Signal</keyword>
<dbReference type="GeneID" id="118275596"/>
<dbReference type="RefSeq" id="XP_035449510.2">
    <property type="nucleotide sequence ID" value="XM_035593617.2"/>
</dbReference>
<organism evidence="3 4">
    <name type="scientific">Spodoptera frugiperda</name>
    <name type="common">Fall armyworm</name>
    <dbReference type="NCBI Taxonomy" id="7108"/>
    <lineage>
        <taxon>Eukaryota</taxon>
        <taxon>Metazoa</taxon>
        <taxon>Ecdysozoa</taxon>
        <taxon>Arthropoda</taxon>
        <taxon>Hexapoda</taxon>
        <taxon>Insecta</taxon>
        <taxon>Pterygota</taxon>
        <taxon>Neoptera</taxon>
        <taxon>Endopterygota</taxon>
        <taxon>Lepidoptera</taxon>
        <taxon>Glossata</taxon>
        <taxon>Ditrysia</taxon>
        <taxon>Noctuoidea</taxon>
        <taxon>Noctuidae</taxon>
        <taxon>Amphipyrinae</taxon>
        <taxon>Spodoptera</taxon>
    </lineage>
</organism>
<feature type="region of interest" description="Disordered" evidence="1">
    <location>
        <begin position="249"/>
        <end position="269"/>
    </location>
</feature>
<dbReference type="AlphaFoldDB" id="A0A9R0EPY4"/>
<accession>A0A9R0EPY4</accession>
<sequence>MRYFYLTILVLAFRSHQAKSNVNTHIQQGLGRHAFRRTNEDPIDSIKEIPDDINEDFNDGKWDQEVKSQGEENNIQRNSASSKMTESFYKKTEKDNALVPLQRNIRRNRHYGREIFIKEESVSSDMDLPHWKDEWNEMWMEKKFEALNSTMPRGDVVNMLAARPMGRSCGDPSQQDTPWGSCMGPQDCDAEFRIYRGDHYCGRSTYVCCALVANKYDVYGGVDISFIGTSFETDSNEAAINAKTGASKEIAHKERKRESNKRKIDRNKRKKKIIKTIQKLVTQINQILNAAYRNGTLQKKTRTKDLKQFIAKLKKKFRKDRNAVIDIHHNDVKKMDENLQGTLNKVKSVNSKFMTNDTFRQLVVNGTLNKPLFMAILRSSPDMLSDIQNEMRKDGIDPTKEGINNIHVRAVNETPIQSLNKTRRSGSTVDVELDQLELDTGSDTSGHVDYDSEYDAEYGWLYY</sequence>
<feature type="chain" id="PRO_5040202904" evidence="2">
    <location>
        <begin position="21"/>
        <end position="463"/>
    </location>
</feature>
<dbReference type="OrthoDB" id="7432963at2759"/>
<feature type="signal peptide" evidence="2">
    <location>
        <begin position="1"/>
        <end position="20"/>
    </location>
</feature>
<evidence type="ECO:0000256" key="2">
    <source>
        <dbReference type="SAM" id="SignalP"/>
    </source>
</evidence>
<evidence type="ECO:0000313" key="3">
    <source>
        <dbReference type="Proteomes" id="UP000829999"/>
    </source>
</evidence>
<reference evidence="4" key="1">
    <citation type="submission" date="2025-08" db="UniProtKB">
        <authorList>
            <consortium name="RefSeq"/>
        </authorList>
    </citation>
    <scope>IDENTIFICATION</scope>
    <source>
        <tissue evidence="4">Whole larval tissue</tissue>
    </source>
</reference>
<protein>
    <submittedName>
        <fullName evidence="4">Uncharacterized protein LOC118275596</fullName>
    </submittedName>
</protein>
<feature type="compositionally biased region" description="Polar residues" evidence="1">
    <location>
        <begin position="71"/>
        <end position="85"/>
    </location>
</feature>
<evidence type="ECO:0000313" key="4">
    <source>
        <dbReference type="RefSeq" id="XP_035449510.2"/>
    </source>
</evidence>
<proteinExistence type="predicted"/>
<name>A0A9R0EPY4_SPOFR</name>
<evidence type="ECO:0000256" key="1">
    <source>
        <dbReference type="SAM" id="MobiDB-lite"/>
    </source>
</evidence>
<feature type="compositionally biased region" description="Basic residues" evidence="1">
    <location>
        <begin position="253"/>
        <end position="269"/>
    </location>
</feature>
<feature type="region of interest" description="Disordered" evidence="1">
    <location>
        <begin position="66"/>
        <end position="87"/>
    </location>
</feature>
<keyword evidence="3" id="KW-1185">Reference proteome</keyword>
<dbReference type="Proteomes" id="UP000829999">
    <property type="component" value="Chromosome 8"/>
</dbReference>
<gene>
    <name evidence="4" type="primary">LOC118275596</name>
</gene>